<dbReference type="Gene3D" id="3.40.50.720">
    <property type="entry name" value="NAD(P)-binding Rossmann-like Domain"/>
    <property type="match status" value="1"/>
</dbReference>
<dbReference type="InterPro" id="IPR013154">
    <property type="entry name" value="ADH-like_N"/>
</dbReference>
<sequence length="360" mass="38139">MAAKATPTYTSIVLTKYSEVDDSSSLEVRRETEALDAPGTSQVLVRVLAASASFTDVMIRRGLYPDLPGKPPFVIGYDLVGEVLARGDGVREELTVGARVSALTVVGGCAQYALLDAEHLVVVPDGVETNAAAGAILGWLTAYQMLTRSGFEAGEGKTVLVHSASGSVGSALVVLAKSMGCTVFGTASASKHGFCSELGIDACFDYTADDVARRVADLGGVDAVFDGVSLASFKTSFKMLKSDPAGVLIPYGFYTASRGKSKGKLAGEFIKFMLWSKFKNKFSSKTITPLFNVVTLRSKEPEAFRADLTHIFSLIASGVVTPHVHVVMPLEQVQEAHTAITGGSVRGKIVLDPWPNGYDR</sequence>
<dbReference type="eggNOG" id="KOG1197">
    <property type="taxonomic scope" value="Eukaryota"/>
</dbReference>
<keyword evidence="2" id="KW-0560">Oxidoreductase</keyword>
<keyword evidence="5" id="KW-1185">Reference proteome</keyword>
<feature type="non-terminal residue" evidence="4">
    <location>
        <position position="1"/>
    </location>
</feature>
<feature type="domain" description="Enoyl reductase (ER)" evidence="3">
    <location>
        <begin position="21"/>
        <end position="351"/>
    </location>
</feature>
<dbReference type="Gene3D" id="3.90.180.10">
    <property type="entry name" value="Medium-chain alcohol dehydrogenases, catalytic domain"/>
    <property type="match status" value="1"/>
</dbReference>
<dbReference type="InterPro" id="IPR011032">
    <property type="entry name" value="GroES-like_sf"/>
</dbReference>
<dbReference type="OrthoDB" id="201656at2759"/>
<proteinExistence type="predicted"/>
<dbReference type="GO" id="GO:0005829">
    <property type="term" value="C:cytosol"/>
    <property type="evidence" value="ECO:0007669"/>
    <property type="project" value="TreeGrafter"/>
</dbReference>
<keyword evidence="1" id="KW-0521">NADP</keyword>
<dbReference type="GeneID" id="25566389"/>
<evidence type="ECO:0000256" key="2">
    <source>
        <dbReference type="ARBA" id="ARBA00023002"/>
    </source>
</evidence>
<dbReference type="GO" id="GO:0003960">
    <property type="term" value="F:quinone reductase (NADPH) activity"/>
    <property type="evidence" value="ECO:0007669"/>
    <property type="project" value="TreeGrafter"/>
</dbReference>
<dbReference type="InterPro" id="IPR020843">
    <property type="entry name" value="ER"/>
</dbReference>
<protein>
    <submittedName>
        <fullName evidence="4">Zn-dependent oxidoreductase</fullName>
    </submittedName>
</protein>
<organism evidence="4 5">
    <name type="scientific">Thecamonas trahens ATCC 50062</name>
    <dbReference type="NCBI Taxonomy" id="461836"/>
    <lineage>
        <taxon>Eukaryota</taxon>
        <taxon>Apusozoa</taxon>
        <taxon>Apusomonadida</taxon>
        <taxon>Apusomonadidae</taxon>
        <taxon>Thecamonas</taxon>
    </lineage>
</organism>
<dbReference type="Pfam" id="PF13602">
    <property type="entry name" value="ADH_zinc_N_2"/>
    <property type="match status" value="1"/>
</dbReference>
<dbReference type="AlphaFoldDB" id="A0A0L0DJU8"/>
<evidence type="ECO:0000256" key="1">
    <source>
        <dbReference type="ARBA" id="ARBA00022857"/>
    </source>
</evidence>
<dbReference type="RefSeq" id="XP_013755975.1">
    <property type="nucleotide sequence ID" value="XM_013900521.1"/>
</dbReference>
<dbReference type="SMART" id="SM00829">
    <property type="entry name" value="PKS_ER"/>
    <property type="match status" value="1"/>
</dbReference>
<accession>A0A0L0DJU8</accession>
<dbReference type="SUPFAM" id="SSF51735">
    <property type="entry name" value="NAD(P)-binding Rossmann-fold domains"/>
    <property type="match status" value="1"/>
</dbReference>
<dbReference type="InterPro" id="IPR036291">
    <property type="entry name" value="NAD(P)-bd_dom_sf"/>
</dbReference>
<dbReference type="Pfam" id="PF08240">
    <property type="entry name" value="ADH_N"/>
    <property type="match status" value="1"/>
</dbReference>
<dbReference type="Proteomes" id="UP000054408">
    <property type="component" value="Unassembled WGS sequence"/>
</dbReference>
<gene>
    <name evidence="4" type="ORF">AMSG_07474</name>
</gene>
<dbReference type="GO" id="GO:0035925">
    <property type="term" value="F:mRNA 3'-UTR AU-rich region binding"/>
    <property type="evidence" value="ECO:0007669"/>
    <property type="project" value="TreeGrafter"/>
</dbReference>
<dbReference type="EMBL" id="GL349468">
    <property type="protein sequence ID" value="KNC51573.1"/>
    <property type="molecule type" value="Genomic_DNA"/>
</dbReference>
<dbReference type="OMA" id="GLWGIQI"/>
<dbReference type="SUPFAM" id="SSF50129">
    <property type="entry name" value="GroES-like"/>
    <property type="match status" value="1"/>
</dbReference>
<dbReference type="PANTHER" id="PTHR48106:SF13">
    <property type="entry name" value="QUINONE OXIDOREDUCTASE-RELATED"/>
    <property type="match status" value="1"/>
</dbReference>
<dbReference type="GO" id="GO:0070402">
    <property type="term" value="F:NADPH binding"/>
    <property type="evidence" value="ECO:0007669"/>
    <property type="project" value="TreeGrafter"/>
</dbReference>
<name>A0A0L0DJU8_THETB</name>
<dbReference type="PANTHER" id="PTHR48106">
    <property type="entry name" value="QUINONE OXIDOREDUCTASE PIG3-RELATED"/>
    <property type="match status" value="1"/>
</dbReference>
<evidence type="ECO:0000259" key="3">
    <source>
        <dbReference type="SMART" id="SM00829"/>
    </source>
</evidence>
<evidence type="ECO:0000313" key="5">
    <source>
        <dbReference type="Proteomes" id="UP000054408"/>
    </source>
</evidence>
<reference evidence="4 5" key="1">
    <citation type="submission" date="2010-05" db="EMBL/GenBank/DDBJ databases">
        <title>The Genome Sequence of Thecamonas trahens ATCC 50062.</title>
        <authorList>
            <consortium name="The Broad Institute Genome Sequencing Platform"/>
            <person name="Russ C."/>
            <person name="Cuomo C."/>
            <person name="Shea T."/>
            <person name="Young S.K."/>
            <person name="Zeng Q."/>
            <person name="Koehrsen M."/>
            <person name="Haas B."/>
            <person name="Borodovsky M."/>
            <person name="Guigo R."/>
            <person name="Alvarado L."/>
            <person name="Berlin A."/>
            <person name="Bochicchio J."/>
            <person name="Borenstein D."/>
            <person name="Chapman S."/>
            <person name="Chen Z."/>
            <person name="Freedman E."/>
            <person name="Gellesch M."/>
            <person name="Goldberg J."/>
            <person name="Griggs A."/>
            <person name="Gujja S."/>
            <person name="Heilman E."/>
            <person name="Heiman D."/>
            <person name="Hepburn T."/>
            <person name="Howarth C."/>
            <person name="Jen D."/>
            <person name="Larson L."/>
            <person name="Mehta T."/>
            <person name="Park D."/>
            <person name="Pearson M."/>
            <person name="Roberts A."/>
            <person name="Saif S."/>
            <person name="Shenoy N."/>
            <person name="Sisk P."/>
            <person name="Stolte C."/>
            <person name="Sykes S."/>
            <person name="Thomson T."/>
            <person name="Walk T."/>
            <person name="White J."/>
            <person name="Yandava C."/>
            <person name="Burger G."/>
            <person name="Gray M.W."/>
            <person name="Holland P.W.H."/>
            <person name="King N."/>
            <person name="Lang F.B.F."/>
            <person name="Roger A.J."/>
            <person name="Ruiz-Trillo I."/>
            <person name="Lander E."/>
            <person name="Nusbaum C."/>
        </authorList>
    </citation>
    <scope>NUCLEOTIDE SEQUENCE [LARGE SCALE GENOMIC DNA]</scope>
    <source>
        <strain evidence="4 5">ATCC 50062</strain>
    </source>
</reference>
<dbReference type="STRING" id="461836.A0A0L0DJU8"/>
<evidence type="ECO:0000313" key="4">
    <source>
        <dbReference type="EMBL" id="KNC51573.1"/>
    </source>
</evidence>